<protein>
    <submittedName>
        <fullName evidence="1">Uncharacterized protein</fullName>
    </submittedName>
</protein>
<accession>A0AAV2LAG7</accession>
<dbReference type="AlphaFoldDB" id="A0AAV2LAG7"/>
<keyword evidence="2" id="KW-1185">Reference proteome</keyword>
<dbReference type="Proteomes" id="UP001497482">
    <property type="component" value="Chromosome 22"/>
</dbReference>
<proteinExistence type="predicted"/>
<organism evidence="1 2">
    <name type="scientific">Knipowitschia caucasica</name>
    <name type="common">Caucasian dwarf goby</name>
    <name type="synonym">Pomatoschistus caucasicus</name>
    <dbReference type="NCBI Taxonomy" id="637954"/>
    <lineage>
        <taxon>Eukaryota</taxon>
        <taxon>Metazoa</taxon>
        <taxon>Chordata</taxon>
        <taxon>Craniata</taxon>
        <taxon>Vertebrata</taxon>
        <taxon>Euteleostomi</taxon>
        <taxon>Actinopterygii</taxon>
        <taxon>Neopterygii</taxon>
        <taxon>Teleostei</taxon>
        <taxon>Neoteleostei</taxon>
        <taxon>Acanthomorphata</taxon>
        <taxon>Gobiaria</taxon>
        <taxon>Gobiiformes</taxon>
        <taxon>Gobioidei</taxon>
        <taxon>Gobiidae</taxon>
        <taxon>Gobiinae</taxon>
        <taxon>Knipowitschia</taxon>
    </lineage>
</organism>
<name>A0AAV2LAG7_KNICA</name>
<reference evidence="1 2" key="1">
    <citation type="submission" date="2024-04" db="EMBL/GenBank/DDBJ databases">
        <authorList>
            <person name="Waldvogel A.-M."/>
            <person name="Schoenle A."/>
        </authorList>
    </citation>
    <scope>NUCLEOTIDE SEQUENCE [LARGE SCALE GENOMIC DNA]</scope>
</reference>
<gene>
    <name evidence="1" type="ORF">KC01_LOCUS26837</name>
</gene>
<dbReference type="EMBL" id="OZ035844">
    <property type="protein sequence ID" value="CAL1598461.1"/>
    <property type="molecule type" value="Genomic_DNA"/>
</dbReference>
<evidence type="ECO:0000313" key="2">
    <source>
        <dbReference type="Proteomes" id="UP001497482"/>
    </source>
</evidence>
<evidence type="ECO:0000313" key="1">
    <source>
        <dbReference type="EMBL" id="CAL1598461.1"/>
    </source>
</evidence>
<sequence length="148" mass="16753">MFGLRSDFAEKPLISFGLCSDLVRTFCYVLGPCSDLETEKCRWTGKVLISCLQSLCTPNNARDPRQRWKDTIGKGGEMTGQTSHQFNLVLVTFQKNKEIPTWNTAMHKKISQSQGVNMMISACGTVNFWMNMSTCSRSLINCRLRIKS</sequence>